<organism evidence="2 3">
    <name type="scientific">Methylomagnum ishizawai</name>
    <dbReference type="NCBI Taxonomy" id="1760988"/>
    <lineage>
        <taxon>Bacteria</taxon>
        <taxon>Pseudomonadati</taxon>
        <taxon>Pseudomonadota</taxon>
        <taxon>Gammaproteobacteria</taxon>
        <taxon>Methylococcales</taxon>
        <taxon>Methylococcaceae</taxon>
        <taxon>Methylomagnum</taxon>
    </lineage>
</organism>
<accession>A0A1Y6CV90</accession>
<dbReference type="OrthoDB" id="1364128at2"/>
<sequence length="178" mass="19127">MKKLLSIVAAGSLLWGGLAEAHGPTRQKMVETIEINAAPEAVWALVGDFAHPEKWLPPVESTTATGGNEKGATRELHIKSGGTLKEELKDIDAAKMSIKYKAIDPTDPKVLPVNNYASEISVESNGAGGSKVEWKGAYYRWFLNNNPPEGENEEAANGVVGKIYKEGLANLKAVAEKK</sequence>
<evidence type="ECO:0000313" key="2">
    <source>
        <dbReference type="EMBL" id="SMF94559.1"/>
    </source>
</evidence>
<protein>
    <submittedName>
        <fullName evidence="2">Polyketide cyclase / dehydrase and lipid transport</fullName>
    </submittedName>
</protein>
<dbReference type="RefSeq" id="WP_085212042.1">
    <property type="nucleotide sequence ID" value="NZ_FXAM01000001.1"/>
</dbReference>
<evidence type="ECO:0000256" key="1">
    <source>
        <dbReference type="SAM" id="SignalP"/>
    </source>
</evidence>
<keyword evidence="3" id="KW-1185">Reference proteome</keyword>
<reference evidence="2 3" key="1">
    <citation type="submission" date="2016-12" db="EMBL/GenBank/DDBJ databases">
        <authorList>
            <person name="Song W.-J."/>
            <person name="Kurnit D.M."/>
        </authorList>
    </citation>
    <scope>NUCLEOTIDE SEQUENCE [LARGE SCALE GENOMIC DNA]</scope>
    <source>
        <strain evidence="2 3">175</strain>
    </source>
</reference>
<dbReference type="STRING" id="1760988.SAMN02949497_1878"/>
<feature type="signal peptide" evidence="1">
    <location>
        <begin position="1"/>
        <end position="21"/>
    </location>
</feature>
<dbReference type="SUPFAM" id="SSF55961">
    <property type="entry name" value="Bet v1-like"/>
    <property type="match status" value="1"/>
</dbReference>
<dbReference type="InterPro" id="IPR023393">
    <property type="entry name" value="START-like_dom_sf"/>
</dbReference>
<evidence type="ECO:0000313" key="3">
    <source>
        <dbReference type="Proteomes" id="UP000192923"/>
    </source>
</evidence>
<keyword evidence="1" id="KW-0732">Signal</keyword>
<dbReference type="PANTHER" id="PTHR39332">
    <property type="entry name" value="BLL4707 PROTEIN"/>
    <property type="match status" value="1"/>
</dbReference>
<dbReference type="Gene3D" id="3.30.530.20">
    <property type="match status" value="1"/>
</dbReference>
<dbReference type="Proteomes" id="UP000192923">
    <property type="component" value="Unassembled WGS sequence"/>
</dbReference>
<feature type="chain" id="PRO_5012260935" evidence="1">
    <location>
        <begin position="22"/>
        <end position="178"/>
    </location>
</feature>
<name>A0A1Y6CV90_9GAMM</name>
<dbReference type="EMBL" id="FXAM01000001">
    <property type="protein sequence ID" value="SMF94559.1"/>
    <property type="molecule type" value="Genomic_DNA"/>
</dbReference>
<dbReference type="CDD" id="cd07821">
    <property type="entry name" value="PYR_PYL_RCAR_like"/>
    <property type="match status" value="1"/>
</dbReference>
<dbReference type="Pfam" id="PF10604">
    <property type="entry name" value="Polyketide_cyc2"/>
    <property type="match status" value="1"/>
</dbReference>
<proteinExistence type="predicted"/>
<dbReference type="AlphaFoldDB" id="A0A1Y6CV90"/>
<dbReference type="InterPro" id="IPR019587">
    <property type="entry name" value="Polyketide_cyclase/dehydratase"/>
</dbReference>
<gene>
    <name evidence="2" type="ORF">SAMN02949497_1878</name>
</gene>
<dbReference type="PANTHER" id="PTHR39332:SF7">
    <property type="entry name" value="SRPBCC FAMILY PROTEIN"/>
    <property type="match status" value="1"/>
</dbReference>